<evidence type="ECO:0000256" key="5">
    <source>
        <dbReference type="ARBA" id="ARBA00023015"/>
    </source>
</evidence>
<dbReference type="Pfam" id="PF00856">
    <property type="entry name" value="SET"/>
    <property type="match status" value="2"/>
</dbReference>
<evidence type="ECO:0000256" key="8">
    <source>
        <dbReference type="SAM" id="MobiDB-lite"/>
    </source>
</evidence>
<dbReference type="PROSITE" id="PS51633">
    <property type="entry name" value="CXC"/>
    <property type="match status" value="1"/>
</dbReference>
<dbReference type="Pfam" id="PF18264">
    <property type="entry name" value="preSET_CXC"/>
    <property type="match status" value="1"/>
</dbReference>
<dbReference type="GO" id="GO:0031507">
    <property type="term" value="P:heterochromatin formation"/>
    <property type="evidence" value="ECO:0007669"/>
    <property type="project" value="TreeGrafter"/>
</dbReference>
<evidence type="ECO:0000259" key="10">
    <source>
        <dbReference type="PROSITE" id="PS51633"/>
    </source>
</evidence>
<dbReference type="PROSITE" id="PS50280">
    <property type="entry name" value="SET"/>
    <property type="match status" value="1"/>
</dbReference>
<dbReference type="InterPro" id="IPR041355">
    <property type="entry name" value="Pre-SET_CXC"/>
</dbReference>
<reference evidence="11" key="1">
    <citation type="submission" date="2021-02" db="EMBL/GenBank/DDBJ databases">
        <authorList>
            <person name="Nowell W R."/>
        </authorList>
    </citation>
    <scope>NUCLEOTIDE SEQUENCE</scope>
</reference>
<dbReference type="GO" id="GO:0140951">
    <property type="term" value="F:histone H3K27 trimethyltransferase activity"/>
    <property type="evidence" value="ECO:0007669"/>
    <property type="project" value="UniProtKB-EC"/>
</dbReference>
<dbReference type="InterPro" id="IPR046341">
    <property type="entry name" value="SET_dom_sf"/>
</dbReference>
<dbReference type="InterPro" id="IPR026489">
    <property type="entry name" value="CXC_dom"/>
</dbReference>
<feature type="domain" description="SET" evidence="9">
    <location>
        <begin position="679"/>
        <end position="837"/>
    </location>
</feature>
<evidence type="ECO:0000256" key="6">
    <source>
        <dbReference type="ARBA" id="ARBA00023163"/>
    </source>
</evidence>
<dbReference type="GO" id="GO:0035098">
    <property type="term" value="C:ESC/E(Z) complex"/>
    <property type="evidence" value="ECO:0007669"/>
    <property type="project" value="TreeGrafter"/>
</dbReference>
<dbReference type="AlphaFoldDB" id="A0A814JLS0"/>
<proteinExistence type="predicted"/>
<evidence type="ECO:0000256" key="1">
    <source>
        <dbReference type="ARBA" id="ARBA00012186"/>
    </source>
</evidence>
<gene>
    <name evidence="11" type="ORF">VCS650_LOCUS16784</name>
</gene>
<evidence type="ECO:0000313" key="11">
    <source>
        <dbReference type="EMBL" id="CAF1039446.1"/>
    </source>
</evidence>
<dbReference type="EC" id="2.1.1.356" evidence="1"/>
<keyword evidence="4" id="KW-0949">S-adenosyl-L-methionine</keyword>
<dbReference type="OrthoDB" id="6141102at2759"/>
<evidence type="ECO:0000259" key="9">
    <source>
        <dbReference type="PROSITE" id="PS50280"/>
    </source>
</evidence>
<keyword evidence="2" id="KW-0489">Methyltransferase</keyword>
<keyword evidence="3" id="KW-0808">Transferase</keyword>
<evidence type="ECO:0000256" key="3">
    <source>
        <dbReference type="ARBA" id="ARBA00022679"/>
    </source>
</evidence>
<name>A0A814JLS0_9BILA</name>
<dbReference type="SUPFAM" id="SSF82199">
    <property type="entry name" value="SET domain"/>
    <property type="match status" value="2"/>
</dbReference>
<feature type="region of interest" description="Disordered" evidence="8">
    <location>
        <begin position="305"/>
        <end position="344"/>
    </location>
</feature>
<keyword evidence="5" id="KW-0805">Transcription regulation</keyword>
<accession>A0A814JLS0</accession>
<comment type="catalytic activity">
    <reaction evidence="7">
        <text>L-lysyl(27)-[histone H3] + 3 S-adenosyl-L-methionine = N(6),N(6),N(6)-trimethyl-L-lysyl(27)-[histone H3] + 3 S-adenosyl-L-homocysteine + 3 H(+)</text>
        <dbReference type="Rhea" id="RHEA:60292"/>
        <dbReference type="Rhea" id="RHEA-COMP:15535"/>
        <dbReference type="Rhea" id="RHEA-COMP:15548"/>
        <dbReference type="ChEBI" id="CHEBI:15378"/>
        <dbReference type="ChEBI" id="CHEBI:29969"/>
        <dbReference type="ChEBI" id="CHEBI:57856"/>
        <dbReference type="ChEBI" id="CHEBI:59789"/>
        <dbReference type="ChEBI" id="CHEBI:61961"/>
        <dbReference type="EC" id="2.1.1.356"/>
    </reaction>
</comment>
<dbReference type="InterPro" id="IPR045318">
    <property type="entry name" value="EZH1/2-like"/>
</dbReference>
<feature type="compositionally biased region" description="Polar residues" evidence="8">
    <location>
        <begin position="320"/>
        <end position="334"/>
    </location>
</feature>
<dbReference type="GO" id="GO:0003682">
    <property type="term" value="F:chromatin binding"/>
    <property type="evidence" value="ECO:0007669"/>
    <property type="project" value="TreeGrafter"/>
</dbReference>
<feature type="domain" description="CXC" evidence="10">
    <location>
        <begin position="486"/>
        <end position="593"/>
    </location>
</feature>
<dbReference type="SMART" id="SM00317">
    <property type="entry name" value="SET"/>
    <property type="match status" value="1"/>
</dbReference>
<dbReference type="Gene3D" id="2.170.270.10">
    <property type="entry name" value="SET domain"/>
    <property type="match status" value="2"/>
</dbReference>
<dbReference type="PANTHER" id="PTHR45747:SF4">
    <property type="entry name" value="HISTONE-LYSINE N-METHYLTRANSFERASE E(Z)"/>
    <property type="match status" value="1"/>
</dbReference>
<dbReference type="Proteomes" id="UP000663891">
    <property type="component" value="Unassembled WGS sequence"/>
</dbReference>
<keyword evidence="6" id="KW-0804">Transcription</keyword>
<comment type="caution">
    <text evidence="11">The sequence shown here is derived from an EMBL/GenBank/DDBJ whole genome shotgun (WGS) entry which is preliminary data.</text>
</comment>
<dbReference type="GO" id="GO:0032259">
    <property type="term" value="P:methylation"/>
    <property type="evidence" value="ECO:0007669"/>
    <property type="project" value="UniProtKB-KW"/>
</dbReference>
<evidence type="ECO:0000313" key="12">
    <source>
        <dbReference type="Proteomes" id="UP000663891"/>
    </source>
</evidence>
<dbReference type="EMBL" id="CAJNON010000151">
    <property type="protein sequence ID" value="CAF1039446.1"/>
    <property type="molecule type" value="Genomic_DNA"/>
</dbReference>
<organism evidence="11 12">
    <name type="scientific">Adineta steineri</name>
    <dbReference type="NCBI Taxonomy" id="433720"/>
    <lineage>
        <taxon>Eukaryota</taxon>
        <taxon>Metazoa</taxon>
        <taxon>Spiralia</taxon>
        <taxon>Gnathifera</taxon>
        <taxon>Rotifera</taxon>
        <taxon>Eurotatoria</taxon>
        <taxon>Bdelloidea</taxon>
        <taxon>Adinetida</taxon>
        <taxon>Adinetidae</taxon>
        <taxon>Adineta</taxon>
    </lineage>
</organism>
<evidence type="ECO:0000256" key="7">
    <source>
        <dbReference type="ARBA" id="ARBA00048568"/>
    </source>
</evidence>
<evidence type="ECO:0000256" key="4">
    <source>
        <dbReference type="ARBA" id="ARBA00022691"/>
    </source>
</evidence>
<dbReference type="InterPro" id="IPR001214">
    <property type="entry name" value="SET_dom"/>
</dbReference>
<protein>
    <recommendedName>
        <fullName evidence="1">[histone H3]-lysine(27) N-trimethyltransferase</fullName>
        <ecNumber evidence="1">2.1.1.356</ecNumber>
    </recommendedName>
</protein>
<sequence>MRETRNSINLSQQPLLNDKKTDVLQQAVEREYIKLFRKIHKTTQKSIRHILRNVNQRPPLQPLTFPLLNSSTEFNTDDDDNIQTISVTISDGNNQKPQKNTTIATIMPTVSAIRELISYVPTTRNIATRGALIGIPYLGDTFNAEDQKLINSISGESTNQNNNLTRKKKLDEQSLEILYQTIRSNIVWDTYSNEQIIDAILHYHRDITPRTRLITIANQEEITGHKNIQYPSNIDIYDTVDIDIDDLIIKPWCSRFCSRCYTYNCLLHKEKSSHLPLPEQISICNDNQSSPCSSSCYKHEREHLKRSLSPPSHINEESSHSQTYRSISSDLNENVNKRRRKSTPFRRISSSNKLIYSHNENFRTDLYLDSHLQLLENQKKLTSQQLLTRIENHMTNTSEQQQQQISLANNWTLTDRTLFRLFYFLFDGDLCAIKHIFNDHRTCQDFYQQFILDTKYFSNRIVATNNLSFIIRQPYRRKMLDGATRAFLFHIKKHLNNSNNTFKSAYQPCLHDGPCTLSNENCYCMKNGTYCEKYCNCSIDCPHRFPGCTCKGACLLNNCLCCAEGRECDPDLCHKCGASLFLNEINDLNPIIKSEPETSFIERKTLPNLSRRNIRLKMNGNLPTRQHSLRSCRNVEPSYKLNRSQTKRTSSRTSINSTISSNLPMITCANISLQRKLYKQILIAESDVAGYGAFLGSSVAYPGDLIAEYTGEIITEEEADRRGRLYDKQACSYLFNLDEERCVDARQFGNKIRFANHSSKPNCVPKIKLVNACSYLFNLDEERCVDARQFGNKIRFANHSSKPNCVPKIKLVNGDYRIGIYAKQAIFQGDELFFEYMYDAHQRQQFVNNERVDDSEQDGLIILKRFPDNYILVRPSSD</sequence>
<dbReference type="PANTHER" id="PTHR45747">
    <property type="entry name" value="HISTONE-LYSINE N-METHYLTRANSFERASE E(Z)"/>
    <property type="match status" value="1"/>
</dbReference>
<evidence type="ECO:0000256" key="2">
    <source>
        <dbReference type="ARBA" id="ARBA00022603"/>
    </source>
</evidence>